<dbReference type="AlphaFoldDB" id="A0A4R9JEG2"/>
<evidence type="ECO:0000313" key="2">
    <source>
        <dbReference type="Proteomes" id="UP000298125"/>
    </source>
</evidence>
<comment type="caution">
    <text evidence="1">The sequence shown here is derived from an EMBL/GenBank/DDBJ whole genome shotgun (WGS) entry which is preliminary data.</text>
</comment>
<proteinExistence type="predicted"/>
<keyword evidence="2" id="KW-1185">Reference proteome</keyword>
<accession>A0A4R9JEG2</accession>
<dbReference type="EMBL" id="RQGA01000013">
    <property type="protein sequence ID" value="TGL39009.1"/>
    <property type="molecule type" value="Genomic_DNA"/>
</dbReference>
<dbReference type="CDD" id="cd07812">
    <property type="entry name" value="SRPBCC"/>
    <property type="match status" value="1"/>
</dbReference>
<gene>
    <name evidence="1" type="ORF">EHQ49_11620</name>
</gene>
<dbReference type="InterPro" id="IPR023393">
    <property type="entry name" value="START-like_dom_sf"/>
</dbReference>
<dbReference type="SUPFAM" id="SSF55961">
    <property type="entry name" value="Bet v1-like"/>
    <property type="match status" value="1"/>
</dbReference>
<name>A0A4R9JEG2_9LEPT</name>
<dbReference type="RefSeq" id="WP_135579563.1">
    <property type="nucleotide sequence ID" value="NZ_RQGA01000013.1"/>
</dbReference>
<organism evidence="1 2">
    <name type="scientific">Leptospira perdikensis</name>
    <dbReference type="NCBI Taxonomy" id="2484948"/>
    <lineage>
        <taxon>Bacteria</taxon>
        <taxon>Pseudomonadati</taxon>
        <taxon>Spirochaetota</taxon>
        <taxon>Spirochaetia</taxon>
        <taxon>Leptospirales</taxon>
        <taxon>Leptospiraceae</taxon>
        <taxon>Leptospira</taxon>
    </lineage>
</organism>
<protein>
    <submittedName>
        <fullName evidence="1">SRPBCC family protein</fullName>
    </submittedName>
</protein>
<dbReference type="Proteomes" id="UP000298125">
    <property type="component" value="Unassembled WGS sequence"/>
</dbReference>
<dbReference type="OrthoDB" id="411301at2"/>
<sequence length="146" mass="16970">MKFTVSIDIHKPLDFVIQTFDDPVNLKRWMKGLESFEPISGNPGQPGAKSKLTFNLNGRKMEMEETITVRNLPKEFSGTYEVGGIWNLVQNQFEALSPNLTRYTSVQEFRMKAPMKWFSLLLKPMFRKQSTQHLQSFKEFTESLES</sequence>
<evidence type="ECO:0000313" key="1">
    <source>
        <dbReference type="EMBL" id="TGL39009.1"/>
    </source>
</evidence>
<reference evidence="1" key="1">
    <citation type="journal article" date="2019" name="PLoS Negl. Trop. Dis.">
        <title>Revisiting the worldwide diversity of Leptospira species in the environment.</title>
        <authorList>
            <person name="Vincent A.T."/>
            <person name="Schiettekatte O."/>
            <person name="Bourhy P."/>
            <person name="Veyrier F.J."/>
            <person name="Picardeau M."/>
        </authorList>
    </citation>
    <scope>NUCLEOTIDE SEQUENCE [LARGE SCALE GENOMIC DNA]</scope>
    <source>
        <strain evidence="1">201702692</strain>
    </source>
</reference>
<dbReference type="Gene3D" id="3.30.530.20">
    <property type="match status" value="1"/>
</dbReference>